<name>A0A8S3JIT4_9BILA</name>
<protein>
    <recommendedName>
        <fullName evidence="3">Reelin</fullName>
    </recommendedName>
</protein>
<dbReference type="Proteomes" id="UP000681720">
    <property type="component" value="Unassembled WGS sequence"/>
</dbReference>
<sequence length="90" mass="10326">MYSTIDIELNETLFLTFQLDSSPCMTDSPVTSNRSQFHLEFSIDYGQTWSSIDRPSTIASRTNEIIINQPLPAIKNIFFLPLHAYRPLSK</sequence>
<proteinExistence type="predicted"/>
<accession>A0A8S3JIT4</accession>
<gene>
    <name evidence="1" type="ORF">GIL414_LOCUS83524</name>
</gene>
<reference evidence="1" key="1">
    <citation type="submission" date="2021-02" db="EMBL/GenBank/DDBJ databases">
        <authorList>
            <person name="Nowell W R."/>
        </authorList>
    </citation>
    <scope>NUCLEOTIDE SEQUENCE</scope>
</reference>
<evidence type="ECO:0000313" key="1">
    <source>
        <dbReference type="EMBL" id="CAF5219511.1"/>
    </source>
</evidence>
<evidence type="ECO:0008006" key="3">
    <source>
        <dbReference type="Google" id="ProtNLM"/>
    </source>
</evidence>
<dbReference type="AlphaFoldDB" id="A0A8S3JIT4"/>
<organism evidence="1 2">
    <name type="scientific">Rotaria magnacalcarata</name>
    <dbReference type="NCBI Taxonomy" id="392030"/>
    <lineage>
        <taxon>Eukaryota</taxon>
        <taxon>Metazoa</taxon>
        <taxon>Spiralia</taxon>
        <taxon>Gnathifera</taxon>
        <taxon>Rotifera</taxon>
        <taxon>Eurotatoria</taxon>
        <taxon>Bdelloidea</taxon>
        <taxon>Philodinida</taxon>
        <taxon>Philodinidae</taxon>
        <taxon>Rotaria</taxon>
    </lineage>
</organism>
<evidence type="ECO:0000313" key="2">
    <source>
        <dbReference type="Proteomes" id="UP000681720"/>
    </source>
</evidence>
<dbReference type="Gene3D" id="2.60.120.260">
    <property type="entry name" value="Galactose-binding domain-like"/>
    <property type="match status" value="1"/>
</dbReference>
<comment type="caution">
    <text evidence="1">The sequence shown here is derived from an EMBL/GenBank/DDBJ whole genome shotgun (WGS) entry which is preliminary data.</text>
</comment>
<dbReference type="EMBL" id="CAJOBJ010363332">
    <property type="protein sequence ID" value="CAF5219511.1"/>
    <property type="molecule type" value="Genomic_DNA"/>
</dbReference>